<evidence type="ECO:0000256" key="1">
    <source>
        <dbReference type="SAM" id="MobiDB-lite"/>
    </source>
</evidence>
<gene>
    <name evidence="2" type="ORF">ENJ65_02005</name>
</gene>
<comment type="caution">
    <text evidence="2">The sequence shown here is derived from an EMBL/GenBank/DDBJ whole genome shotgun (WGS) entry which is preliminary data.</text>
</comment>
<proteinExistence type="predicted"/>
<sequence length="82" mass="8303">MSGASAESLSSPTNEAAVNVSRTAQVLSQSSIDRGQGNIKNAEQAAAVASQIKELFQQNPANALAGQTGNISSSLMDLLKAG</sequence>
<name>A0A832J316_9GAMM</name>
<dbReference type="Proteomes" id="UP000885832">
    <property type="component" value="Unassembled WGS sequence"/>
</dbReference>
<dbReference type="AlphaFoldDB" id="A0A832J316"/>
<feature type="region of interest" description="Disordered" evidence="1">
    <location>
        <begin position="1"/>
        <end position="20"/>
    </location>
</feature>
<evidence type="ECO:0000313" key="2">
    <source>
        <dbReference type="EMBL" id="HHJ80387.1"/>
    </source>
</evidence>
<reference evidence="2" key="1">
    <citation type="journal article" date="2020" name="mSystems">
        <title>Genome- and Community-Level Interaction Insights into Carbon Utilization and Element Cycling Functions of Hydrothermarchaeota in Hydrothermal Sediment.</title>
        <authorList>
            <person name="Zhou Z."/>
            <person name="Liu Y."/>
            <person name="Xu W."/>
            <person name="Pan J."/>
            <person name="Luo Z.H."/>
            <person name="Li M."/>
        </authorList>
    </citation>
    <scope>NUCLEOTIDE SEQUENCE [LARGE SCALE GENOMIC DNA]</scope>
    <source>
        <strain evidence="2">HyVt-505</strain>
    </source>
</reference>
<protein>
    <submittedName>
        <fullName evidence="2">Uncharacterized protein</fullName>
    </submittedName>
</protein>
<organism evidence="2">
    <name type="scientific">Candidatus Tenderia electrophaga</name>
    <dbReference type="NCBI Taxonomy" id="1748243"/>
    <lineage>
        <taxon>Bacteria</taxon>
        <taxon>Pseudomonadati</taxon>
        <taxon>Pseudomonadota</taxon>
        <taxon>Gammaproteobacteria</taxon>
        <taxon>Candidatus Tenderiales</taxon>
        <taxon>Candidatus Tenderiaceae</taxon>
        <taxon>Candidatus Tenderia</taxon>
    </lineage>
</organism>
<dbReference type="EMBL" id="DRNF01000126">
    <property type="protein sequence ID" value="HHJ80387.1"/>
    <property type="molecule type" value="Genomic_DNA"/>
</dbReference>
<accession>A0A832J316</accession>